<keyword evidence="7" id="KW-0693">Viral RNA replication</keyword>
<name>A0A9E7V6S2_9VIRU</name>
<dbReference type="GO" id="GO:0000166">
    <property type="term" value="F:nucleotide binding"/>
    <property type="evidence" value="ECO:0007669"/>
    <property type="project" value="UniProtKB-KW"/>
</dbReference>
<dbReference type="PROSITE" id="PS51257">
    <property type="entry name" value="PROKAR_LIPOPROTEIN"/>
    <property type="match status" value="1"/>
</dbReference>
<keyword evidence="4 7" id="KW-0548">Nucleotidyltransferase</keyword>
<dbReference type="InterPro" id="IPR043502">
    <property type="entry name" value="DNA/RNA_pol_sf"/>
</dbReference>
<dbReference type="SUPFAM" id="SSF56672">
    <property type="entry name" value="DNA/RNA polymerases"/>
    <property type="match status" value="1"/>
</dbReference>
<organism evidence="8">
    <name type="scientific">Alternaria dianthicola victorivirus 1</name>
    <dbReference type="NCBI Taxonomy" id="2992036"/>
    <lineage>
        <taxon>Viruses</taxon>
        <taxon>Riboviria</taxon>
        <taxon>Orthornavirae</taxon>
        <taxon>Duplornaviricota</taxon>
        <taxon>Chrymotiviricetes</taxon>
        <taxon>Ghabrivirales</taxon>
        <taxon>Alphatotivirineae</taxon>
        <taxon>Pseudototiviridae</taxon>
        <taxon>Victorivirus</taxon>
    </lineage>
</organism>
<reference evidence="8" key="2">
    <citation type="submission" date="2022-06" db="EMBL/GenBank/DDBJ databases">
        <authorList>
            <person name="Zhong J."/>
            <person name="Zhu J.Z."/>
            <person name="Hu Z."/>
        </authorList>
    </citation>
    <scope>NUCLEOTIDE SEQUENCE</scope>
</reference>
<dbReference type="EC" id="2.7.7.48" evidence="7"/>
<evidence type="ECO:0000256" key="3">
    <source>
        <dbReference type="ARBA" id="ARBA00022679"/>
    </source>
</evidence>
<evidence type="ECO:0000256" key="2">
    <source>
        <dbReference type="ARBA" id="ARBA00022484"/>
    </source>
</evidence>
<dbReference type="EMBL" id="ON843760">
    <property type="protein sequence ID" value="UYZ32455.1"/>
    <property type="molecule type" value="Genomic_RNA"/>
</dbReference>
<evidence type="ECO:0000256" key="6">
    <source>
        <dbReference type="ARBA" id="ARBA00048744"/>
    </source>
</evidence>
<evidence type="ECO:0000256" key="7">
    <source>
        <dbReference type="RuleBase" id="RU364050"/>
    </source>
</evidence>
<gene>
    <name evidence="8" type="primary">RdRp</name>
</gene>
<reference evidence="8" key="1">
    <citation type="journal article" date="2022" name="Front. Cell. Infect. Microbiol.">
        <title>Novel and diverse mycoviruses co-infecting a single strain of the phytopathogenic fungus Alternaria dianthicola.</title>
        <authorList>
            <person name="Zhong J."/>
            <person name="Li P."/>
            <person name="Gao B.D."/>
            <person name="Zhong S.Y."/>
            <person name="Li X.G."/>
            <person name="Hu Z."/>
            <person name="Zhu J.Z."/>
        </authorList>
    </citation>
    <scope>NUCLEOTIDE SEQUENCE</scope>
</reference>
<comment type="similarity">
    <text evidence="1">Belongs to the totiviridae RNA-directed RNA polymerase family.</text>
</comment>
<evidence type="ECO:0000313" key="8">
    <source>
        <dbReference type="EMBL" id="UYZ32455.1"/>
    </source>
</evidence>
<keyword evidence="2 7" id="KW-0696">RNA-directed RNA polymerase</keyword>
<protein>
    <recommendedName>
        <fullName evidence="7">RNA-directed RNA polymerase</fullName>
        <ecNumber evidence="7">2.7.7.48</ecNumber>
    </recommendedName>
</protein>
<evidence type="ECO:0000256" key="5">
    <source>
        <dbReference type="ARBA" id="ARBA00022741"/>
    </source>
</evidence>
<dbReference type="GO" id="GO:0003968">
    <property type="term" value="F:RNA-directed RNA polymerase activity"/>
    <property type="evidence" value="ECO:0007669"/>
    <property type="project" value="UniProtKB-KW"/>
</dbReference>
<dbReference type="GO" id="GO:0006351">
    <property type="term" value="P:DNA-templated transcription"/>
    <property type="evidence" value="ECO:0007669"/>
    <property type="project" value="InterPro"/>
</dbReference>
<dbReference type="Pfam" id="PF02123">
    <property type="entry name" value="RdRP_4"/>
    <property type="match status" value="1"/>
</dbReference>
<proteinExistence type="inferred from homology"/>
<evidence type="ECO:0000256" key="4">
    <source>
        <dbReference type="ARBA" id="ARBA00022695"/>
    </source>
</evidence>
<keyword evidence="3 7" id="KW-0808">Transferase</keyword>
<keyword evidence="5 7" id="KW-0547">Nucleotide-binding</keyword>
<dbReference type="GO" id="GO:0003723">
    <property type="term" value="F:RNA binding"/>
    <property type="evidence" value="ECO:0007669"/>
    <property type="project" value="InterPro"/>
</dbReference>
<accession>A0A9E7V6S2</accession>
<comment type="catalytic activity">
    <reaction evidence="6 7">
        <text>RNA(n) + a ribonucleoside 5'-triphosphate = RNA(n+1) + diphosphate</text>
        <dbReference type="Rhea" id="RHEA:21248"/>
        <dbReference type="Rhea" id="RHEA-COMP:14527"/>
        <dbReference type="Rhea" id="RHEA-COMP:17342"/>
        <dbReference type="ChEBI" id="CHEBI:33019"/>
        <dbReference type="ChEBI" id="CHEBI:61557"/>
        <dbReference type="ChEBI" id="CHEBI:140395"/>
        <dbReference type="EC" id="2.7.7.48"/>
    </reaction>
</comment>
<sequence length="835" mass="91839">MDLLLDRASGRSPEFGSLGGAMFGCLKRNLNQLKFLLNLTFPQQLSQFELNLHSIRCADPLLPAAISLLCFSYPLQVTTIDSLTDTLLLNTFPNRLHKRPSLVPVLPNEKRPRSYGSFAWTVVNSKTLRSDFYPVKPHPGASSKPMVRLSALVRSLITIVGSTEAGRWLSLIPVNTPRDVTVSFILYSFALRPHFPSNNAEVAAALVLNPKDAKGLSNAIKALGLNATNRGACLTEAASLQGRMTGRVDWEAEIESRCHPTKSKEGLVNISAEELRPHVRAILETELPKGFTLPSLDDFWSSRWAWCVNGSHTNLSSRLLGIQPDSFPGFERTYRRMAAEYLTDEPISSWDGTTTVSPSEKLEHGKTRAIFACDTRSYLAWSWPLNAVAKAWKNKRVLLDPGRGGMSGIGHKIGAGSRTPGVNLMLDFDNFNSQHSTEIMKMITEEMLNLCDCPPHLRESLLQSFDRTYVVHDGKMSRILETLMSGHKGTTFFNSVCNGAYFRLMCGGELFNKITSLHTGDDIFARVPTLYEVDRILKKGEEVKCRMNPTKQSIGHHHSEFLRCAFSQRGGIGYVARSIATCASGSWDSSEPLGPREALTHAIGVCRSLINRSGQQAFPRLLGPALRLPRNMDVRGAIEMLAGGVASLDTTPVFNTSAPFSRYRLVLDDRESTPDLSHLPSNATRDYLSKHASQVEIFALGLAKVDPQPVMAASSYSKGSVTTQVDPPPSKLRRLADYRPVNPGFATGAQFEVRQTGVLNQYPLIHLIADSLRTSDLVQLLSLLGVSPGTDPRQTAFGAESRPSLITGVLPFSDAASIARNTGYDHIYVPYPIAM</sequence>
<dbReference type="InterPro" id="IPR001795">
    <property type="entry name" value="RNA-dir_pol_luteovirus"/>
</dbReference>
<evidence type="ECO:0000256" key="1">
    <source>
        <dbReference type="ARBA" id="ARBA00010455"/>
    </source>
</evidence>